<accession>A0A0V0J4W5</accession>
<name>A0A0V0J4W5_SCHSO</name>
<proteinExistence type="predicted"/>
<dbReference type="EMBL" id="GEEE01002754">
    <property type="protein sequence ID" value="JAP60471.1"/>
    <property type="molecule type" value="Transcribed_RNA"/>
</dbReference>
<sequence length="99" mass="11155">MGLQMHPLNKYSLTENAVSCIPLFSIQESPSMHEHFSSRLLYDIRDIISEWSEEISTPVVGESHRVGLNVIANIQQPYSHNCSLVHTSTTAATIKQLFK</sequence>
<reference evidence="1" key="1">
    <citation type="submission" date="2016-01" db="EMBL/GenBank/DDBJ databases">
        <title>Reference transcriptome for the parasite Schistocephalus solidus: insights into the molecular evolution of parasitism.</title>
        <authorList>
            <person name="Hebert F.O."/>
            <person name="Grambauer S."/>
            <person name="Barber I."/>
            <person name="Landry C.R."/>
            <person name="Aubin-Horth N."/>
        </authorList>
    </citation>
    <scope>NUCLEOTIDE SEQUENCE</scope>
</reference>
<protein>
    <submittedName>
        <fullName evidence="1">Uncharacterized protein</fullName>
    </submittedName>
</protein>
<dbReference type="AlphaFoldDB" id="A0A0V0J4W5"/>
<evidence type="ECO:0000313" key="1">
    <source>
        <dbReference type="EMBL" id="JAP60471.1"/>
    </source>
</evidence>
<organism evidence="1">
    <name type="scientific">Schistocephalus solidus</name>
    <name type="common">Tapeworm</name>
    <dbReference type="NCBI Taxonomy" id="70667"/>
    <lineage>
        <taxon>Eukaryota</taxon>
        <taxon>Metazoa</taxon>
        <taxon>Spiralia</taxon>
        <taxon>Lophotrochozoa</taxon>
        <taxon>Platyhelminthes</taxon>
        <taxon>Cestoda</taxon>
        <taxon>Eucestoda</taxon>
        <taxon>Diphyllobothriidea</taxon>
        <taxon>Diphyllobothriidae</taxon>
        <taxon>Schistocephalus</taxon>
    </lineage>
</organism>
<gene>
    <name evidence="1" type="ORF">TR121574</name>
</gene>